<evidence type="ECO:0000313" key="1">
    <source>
        <dbReference type="EMBL" id="KYO38058.1"/>
    </source>
</evidence>
<dbReference type="Proteomes" id="UP000050525">
    <property type="component" value="Unassembled WGS sequence"/>
</dbReference>
<name>A0A151NMP1_ALLMI</name>
<sequence length="73" mass="8440">MYNCKENWVPLISWLRVDSLEILNSLILNNQDLSQCQLFWNWTACLYSLTTGTGVQRHWSSSNLPSPTAVSFF</sequence>
<evidence type="ECO:0000313" key="2">
    <source>
        <dbReference type="Proteomes" id="UP000050525"/>
    </source>
</evidence>
<organism evidence="1 2">
    <name type="scientific">Alligator mississippiensis</name>
    <name type="common">American alligator</name>
    <dbReference type="NCBI Taxonomy" id="8496"/>
    <lineage>
        <taxon>Eukaryota</taxon>
        <taxon>Metazoa</taxon>
        <taxon>Chordata</taxon>
        <taxon>Craniata</taxon>
        <taxon>Vertebrata</taxon>
        <taxon>Euteleostomi</taxon>
        <taxon>Archelosauria</taxon>
        <taxon>Archosauria</taxon>
        <taxon>Crocodylia</taxon>
        <taxon>Alligatoridae</taxon>
        <taxon>Alligatorinae</taxon>
        <taxon>Alligator</taxon>
    </lineage>
</organism>
<accession>A0A151NMP1</accession>
<proteinExistence type="predicted"/>
<protein>
    <submittedName>
        <fullName evidence="1">Uncharacterized protein</fullName>
    </submittedName>
</protein>
<dbReference type="EMBL" id="AKHW03002540">
    <property type="protein sequence ID" value="KYO38058.1"/>
    <property type="molecule type" value="Genomic_DNA"/>
</dbReference>
<keyword evidence="2" id="KW-1185">Reference proteome</keyword>
<reference evidence="1 2" key="1">
    <citation type="journal article" date="2012" name="Genome Biol.">
        <title>Sequencing three crocodilian genomes to illuminate the evolution of archosaurs and amniotes.</title>
        <authorList>
            <person name="St John J.A."/>
            <person name="Braun E.L."/>
            <person name="Isberg S.R."/>
            <person name="Miles L.G."/>
            <person name="Chong A.Y."/>
            <person name="Gongora J."/>
            <person name="Dalzell P."/>
            <person name="Moran C."/>
            <person name="Bed'hom B."/>
            <person name="Abzhanov A."/>
            <person name="Burgess S.C."/>
            <person name="Cooksey A.M."/>
            <person name="Castoe T.A."/>
            <person name="Crawford N.G."/>
            <person name="Densmore L.D."/>
            <person name="Drew J.C."/>
            <person name="Edwards S.V."/>
            <person name="Faircloth B.C."/>
            <person name="Fujita M.K."/>
            <person name="Greenwold M.J."/>
            <person name="Hoffmann F.G."/>
            <person name="Howard J.M."/>
            <person name="Iguchi T."/>
            <person name="Janes D.E."/>
            <person name="Khan S.Y."/>
            <person name="Kohno S."/>
            <person name="de Koning A.J."/>
            <person name="Lance S.L."/>
            <person name="McCarthy F.M."/>
            <person name="McCormack J.E."/>
            <person name="Merchant M.E."/>
            <person name="Peterson D.G."/>
            <person name="Pollock D.D."/>
            <person name="Pourmand N."/>
            <person name="Raney B.J."/>
            <person name="Roessler K.A."/>
            <person name="Sanford J.R."/>
            <person name="Sawyer R.H."/>
            <person name="Schmidt C.J."/>
            <person name="Triplett E.W."/>
            <person name="Tuberville T.D."/>
            <person name="Venegas-Anaya M."/>
            <person name="Howard J.T."/>
            <person name="Jarvis E.D."/>
            <person name="Guillette L.J.Jr."/>
            <person name="Glenn T.C."/>
            <person name="Green R.E."/>
            <person name="Ray D.A."/>
        </authorList>
    </citation>
    <scope>NUCLEOTIDE SEQUENCE [LARGE SCALE GENOMIC DNA]</scope>
    <source>
        <strain evidence="1">KSC_2009_1</strain>
    </source>
</reference>
<comment type="caution">
    <text evidence="1">The sequence shown here is derived from an EMBL/GenBank/DDBJ whole genome shotgun (WGS) entry which is preliminary data.</text>
</comment>
<gene>
    <name evidence="1" type="ORF">Y1Q_0019522</name>
</gene>
<dbReference type="AlphaFoldDB" id="A0A151NMP1"/>